<evidence type="ECO:0000313" key="1">
    <source>
        <dbReference type="EMBL" id="RPB00413.1"/>
    </source>
</evidence>
<dbReference type="EMBL" id="ML120380">
    <property type="protein sequence ID" value="RPB00413.1"/>
    <property type="molecule type" value="Genomic_DNA"/>
</dbReference>
<dbReference type="AlphaFoldDB" id="A0A3N4JQ70"/>
<proteinExistence type="predicted"/>
<evidence type="ECO:0000313" key="2">
    <source>
        <dbReference type="Proteomes" id="UP000276215"/>
    </source>
</evidence>
<organism evidence="1 2">
    <name type="scientific">Choiromyces venosus 120613-1</name>
    <dbReference type="NCBI Taxonomy" id="1336337"/>
    <lineage>
        <taxon>Eukaryota</taxon>
        <taxon>Fungi</taxon>
        <taxon>Dikarya</taxon>
        <taxon>Ascomycota</taxon>
        <taxon>Pezizomycotina</taxon>
        <taxon>Pezizomycetes</taxon>
        <taxon>Pezizales</taxon>
        <taxon>Tuberaceae</taxon>
        <taxon>Choiromyces</taxon>
    </lineage>
</organism>
<dbReference type="Proteomes" id="UP000276215">
    <property type="component" value="Unassembled WGS sequence"/>
</dbReference>
<keyword evidence="2" id="KW-1185">Reference proteome</keyword>
<accession>A0A3N4JQ70</accession>
<protein>
    <submittedName>
        <fullName evidence="1">Uncharacterized protein</fullName>
    </submittedName>
</protein>
<name>A0A3N4JQ70_9PEZI</name>
<reference evidence="1 2" key="1">
    <citation type="journal article" date="2018" name="Nat. Ecol. Evol.">
        <title>Pezizomycetes genomes reveal the molecular basis of ectomycorrhizal truffle lifestyle.</title>
        <authorList>
            <person name="Murat C."/>
            <person name="Payen T."/>
            <person name="Noel B."/>
            <person name="Kuo A."/>
            <person name="Morin E."/>
            <person name="Chen J."/>
            <person name="Kohler A."/>
            <person name="Krizsan K."/>
            <person name="Balestrini R."/>
            <person name="Da Silva C."/>
            <person name="Montanini B."/>
            <person name="Hainaut M."/>
            <person name="Levati E."/>
            <person name="Barry K.W."/>
            <person name="Belfiori B."/>
            <person name="Cichocki N."/>
            <person name="Clum A."/>
            <person name="Dockter R.B."/>
            <person name="Fauchery L."/>
            <person name="Guy J."/>
            <person name="Iotti M."/>
            <person name="Le Tacon F."/>
            <person name="Lindquist E.A."/>
            <person name="Lipzen A."/>
            <person name="Malagnac F."/>
            <person name="Mello A."/>
            <person name="Molinier V."/>
            <person name="Miyauchi S."/>
            <person name="Poulain J."/>
            <person name="Riccioni C."/>
            <person name="Rubini A."/>
            <person name="Sitrit Y."/>
            <person name="Splivallo R."/>
            <person name="Traeger S."/>
            <person name="Wang M."/>
            <person name="Zifcakova L."/>
            <person name="Wipf D."/>
            <person name="Zambonelli A."/>
            <person name="Paolocci F."/>
            <person name="Nowrousian M."/>
            <person name="Ottonello S."/>
            <person name="Baldrian P."/>
            <person name="Spatafora J.W."/>
            <person name="Henrissat B."/>
            <person name="Nagy L.G."/>
            <person name="Aury J.M."/>
            <person name="Wincker P."/>
            <person name="Grigoriev I.V."/>
            <person name="Bonfante P."/>
            <person name="Martin F.M."/>
        </authorList>
    </citation>
    <scope>NUCLEOTIDE SEQUENCE [LARGE SCALE GENOMIC DNA]</scope>
    <source>
        <strain evidence="1 2">120613-1</strain>
    </source>
</reference>
<sequence length="75" mass="8271">MLAPHMSHEIIVSFDPPVTHMLASGDRTVMTFDKMFRLTMPVEGLLRLERRLPSAIRLVTSEGAAGASMRSAFPS</sequence>
<gene>
    <name evidence="1" type="ORF">L873DRAFT_1805266</name>
</gene>